<keyword evidence="5" id="KW-0862">Zinc</keyword>
<dbReference type="AlphaFoldDB" id="A0A1C1CXG6"/>
<dbReference type="GO" id="GO:0046872">
    <property type="term" value="F:metal ion binding"/>
    <property type="evidence" value="ECO:0007669"/>
    <property type="project" value="UniProtKB-KW"/>
</dbReference>
<keyword evidence="4" id="KW-0378">Hydrolase</keyword>
<evidence type="ECO:0000313" key="9">
    <source>
        <dbReference type="Proteomes" id="UP000094526"/>
    </source>
</evidence>
<proteinExistence type="inferred from homology"/>
<dbReference type="VEuPathDB" id="FungiDB:CLCR_10041"/>
<dbReference type="GO" id="GO:0016787">
    <property type="term" value="F:hydrolase activity"/>
    <property type="evidence" value="ECO:0007669"/>
    <property type="project" value="UniProtKB-KW"/>
</dbReference>
<dbReference type="InterPro" id="IPR041516">
    <property type="entry name" value="LACTB2_WH"/>
</dbReference>
<dbReference type="VEuPathDB" id="FungiDB:G647_04423"/>
<feature type="region of interest" description="Disordered" evidence="6">
    <location>
        <begin position="329"/>
        <end position="369"/>
    </location>
</feature>
<gene>
    <name evidence="8" type="ORF">CLCR_10041</name>
</gene>
<dbReference type="PANTHER" id="PTHR23131">
    <property type="entry name" value="ENDORIBONUCLEASE LACTB2"/>
    <property type="match status" value="1"/>
</dbReference>
<dbReference type="SUPFAM" id="SSF56281">
    <property type="entry name" value="Metallo-hydrolase/oxidoreductase"/>
    <property type="match status" value="1"/>
</dbReference>
<dbReference type="PANTHER" id="PTHR23131:SF0">
    <property type="entry name" value="ENDORIBONUCLEASE LACTB2"/>
    <property type="match status" value="1"/>
</dbReference>
<name>A0A1C1CXG6_9EURO</name>
<dbReference type="InterPro" id="IPR036866">
    <property type="entry name" value="RibonucZ/Hydroxyglut_hydro"/>
</dbReference>
<dbReference type="InterPro" id="IPR036388">
    <property type="entry name" value="WH-like_DNA-bd_sf"/>
</dbReference>
<dbReference type="InterPro" id="IPR050662">
    <property type="entry name" value="Sec-metab_biosynth-thioest"/>
</dbReference>
<dbReference type="InterPro" id="IPR047921">
    <property type="entry name" value="LACTB2-like_MBL-fold"/>
</dbReference>
<sequence length="434" mass="47004">MAQNLPHLPDWEQVSTNIIRIMGGNPSKFTLQGTNTYLLGSGASRILIDTGSGEKKWIDTVRVVLNSATAKPLHISTCLLTHWHHDHLGGVTDLERLSAELNPAHELKVYKNLPTWNPDSLIDPSRVHDIHDGQEFVTGGGNGNDDDDDASSFAIQAIHTPGHAKDHMVFQITRSPDASEIGALFTADNVLGHGTAVFEDLQLYLQSLDVMKRRVVDAVATQQRQRQQDTRQSGISDSDSDSSPGSISGGPNSSAHAAARAHVSVSTGSTTTTTTAATTTTTTITKRAYPGHGQVIDDAVGKIDEYIAHRRMREEEALNVLKYGTVNSPRSTTPVVHDSITATGKGENESDASAAEPGARESGSGPKEVIVGKEWDSMEMVRVIYRHYPENLWEPAEKGLLMVLEKLKRDGRVVCVGASGQARGKWRLSEKATL</sequence>
<evidence type="ECO:0000256" key="4">
    <source>
        <dbReference type="ARBA" id="ARBA00022801"/>
    </source>
</evidence>
<evidence type="ECO:0000256" key="1">
    <source>
        <dbReference type="ARBA" id="ARBA00001947"/>
    </source>
</evidence>
<dbReference type="Pfam" id="PF17778">
    <property type="entry name" value="WHD_BLACT"/>
    <property type="match status" value="1"/>
</dbReference>
<organism evidence="8 9">
    <name type="scientific">Cladophialophora carrionii</name>
    <dbReference type="NCBI Taxonomy" id="86049"/>
    <lineage>
        <taxon>Eukaryota</taxon>
        <taxon>Fungi</taxon>
        <taxon>Dikarya</taxon>
        <taxon>Ascomycota</taxon>
        <taxon>Pezizomycotina</taxon>
        <taxon>Eurotiomycetes</taxon>
        <taxon>Chaetothyriomycetidae</taxon>
        <taxon>Chaetothyriales</taxon>
        <taxon>Herpotrichiellaceae</taxon>
        <taxon>Cladophialophora</taxon>
    </lineage>
</organism>
<dbReference type="FunFam" id="3.60.15.10:FF:000041">
    <property type="entry name" value="Metallo-beta-lactamase domain protein"/>
    <property type="match status" value="1"/>
</dbReference>
<evidence type="ECO:0000256" key="5">
    <source>
        <dbReference type="ARBA" id="ARBA00022833"/>
    </source>
</evidence>
<dbReference type="Pfam" id="PF00753">
    <property type="entry name" value="Lactamase_B"/>
    <property type="match status" value="1"/>
</dbReference>
<comment type="cofactor">
    <cofactor evidence="1">
        <name>Zn(2+)</name>
        <dbReference type="ChEBI" id="CHEBI:29105"/>
    </cofactor>
</comment>
<feature type="region of interest" description="Disordered" evidence="6">
    <location>
        <begin position="220"/>
        <end position="274"/>
    </location>
</feature>
<evidence type="ECO:0000256" key="3">
    <source>
        <dbReference type="ARBA" id="ARBA00022723"/>
    </source>
</evidence>
<dbReference type="EMBL" id="LGRB01000008">
    <property type="protein sequence ID" value="OCT53090.1"/>
    <property type="molecule type" value="Genomic_DNA"/>
</dbReference>
<dbReference type="SMART" id="SM00849">
    <property type="entry name" value="Lactamase_B"/>
    <property type="match status" value="1"/>
</dbReference>
<dbReference type="STRING" id="86049.A0A1C1CXG6"/>
<comment type="similarity">
    <text evidence="2">Belongs to the metallo-beta-lactamase superfamily. Glyoxalase II family.</text>
</comment>
<protein>
    <recommendedName>
        <fullName evidence="7">Metallo-beta-lactamase domain-containing protein</fullName>
    </recommendedName>
</protein>
<keyword evidence="9" id="KW-1185">Reference proteome</keyword>
<keyword evidence="3" id="KW-0479">Metal-binding</keyword>
<dbReference type="InterPro" id="IPR001279">
    <property type="entry name" value="Metallo-B-lactamas"/>
</dbReference>
<accession>A0A1C1CXG6</accession>
<dbReference type="CDD" id="cd07722">
    <property type="entry name" value="LACTB2-like_MBL-fold"/>
    <property type="match status" value="1"/>
</dbReference>
<evidence type="ECO:0000256" key="6">
    <source>
        <dbReference type="SAM" id="MobiDB-lite"/>
    </source>
</evidence>
<dbReference type="OrthoDB" id="17458at2759"/>
<feature type="domain" description="Metallo-beta-lactamase" evidence="7">
    <location>
        <begin position="33"/>
        <end position="223"/>
    </location>
</feature>
<dbReference type="Gene3D" id="3.60.15.10">
    <property type="entry name" value="Ribonuclease Z/Hydroxyacylglutathione hydrolase-like"/>
    <property type="match status" value="1"/>
</dbReference>
<evidence type="ECO:0000313" key="8">
    <source>
        <dbReference type="EMBL" id="OCT53090.1"/>
    </source>
</evidence>
<evidence type="ECO:0000259" key="7">
    <source>
        <dbReference type="SMART" id="SM00849"/>
    </source>
</evidence>
<comment type="caution">
    <text evidence="8">The sequence shown here is derived from an EMBL/GenBank/DDBJ whole genome shotgun (WGS) entry which is preliminary data.</text>
</comment>
<evidence type="ECO:0000256" key="2">
    <source>
        <dbReference type="ARBA" id="ARBA00006759"/>
    </source>
</evidence>
<reference evidence="8" key="1">
    <citation type="submission" date="2015-07" db="EMBL/GenBank/DDBJ databases">
        <authorList>
            <person name="Noorani M."/>
        </authorList>
    </citation>
    <scope>NUCLEOTIDE SEQUENCE [LARGE SCALE GENOMIC DNA]</scope>
    <source>
        <strain evidence="8">KSF</strain>
    </source>
</reference>
<dbReference type="Proteomes" id="UP000094526">
    <property type="component" value="Unassembled WGS sequence"/>
</dbReference>
<dbReference type="GO" id="GO:0044550">
    <property type="term" value="P:secondary metabolite biosynthetic process"/>
    <property type="evidence" value="ECO:0007669"/>
    <property type="project" value="UniProtKB-ARBA"/>
</dbReference>
<dbReference type="Gene3D" id="1.10.10.10">
    <property type="entry name" value="Winged helix-like DNA-binding domain superfamily/Winged helix DNA-binding domain"/>
    <property type="match status" value="1"/>
</dbReference>